<dbReference type="GO" id="GO:0046872">
    <property type="term" value="F:metal ion binding"/>
    <property type="evidence" value="ECO:0007669"/>
    <property type="project" value="UniProtKB-KW"/>
</dbReference>
<dbReference type="EMBL" id="SJPT01000014">
    <property type="protein sequence ID" value="TWU17232.1"/>
    <property type="molecule type" value="Genomic_DNA"/>
</dbReference>
<dbReference type="GO" id="GO:0009055">
    <property type="term" value="F:electron transfer activity"/>
    <property type="evidence" value="ECO:0007669"/>
    <property type="project" value="InterPro"/>
</dbReference>
<keyword evidence="1 3" id="KW-0479">Metal-binding</keyword>
<evidence type="ECO:0000256" key="3">
    <source>
        <dbReference type="PROSITE-ProRule" id="PRU00433"/>
    </source>
</evidence>
<comment type="caution">
    <text evidence="6">The sequence shown here is derived from an EMBL/GenBank/DDBJ whole genome shotgun (WGS) entry which is preliminary data.</text>
</comment>
<feature type="domain" description="Cytochrome c" evidence="5">
    <location>
        <begin position="30"/>
        <end position="240"/>
    </location>
</feature>
<sequence>MGRFPIFATTLLAIAVSASLGFGKEPAADGKDSPGMVLFKTKIEPVLKSHCYECHSKGADEIAVGLELDSPTGLMRGGDSGPVVIPHDPAKSLLIRMLRHDDDVSPMPPEEKLSSEVFTAFEEWVRLGAPDSRSDQGLTARDERYEAGRRHWSFQSPVGVDPPVVQQADWPRSVIDEFVLSTMESEGVKPVADASRRTLVRRIFFDLVGLPPSAELLEQFANDDSPEAIAKLIDHLLESPQFGERWGRHWLDVVRYAESSGMEFNFTYPHAWPYRDYVIDAFNQDKPYDVFVREQIAGDLMPVGESDTPEAVEARRIAVSILSFGPKRHNSRGTPFRMDVADDQIDTVFRATMGLTVACARCHDHKFDPIPTKDYYSLAGIFMSTEPLFGTIKQTYSNTPTDLLPIGPDAAAKHAAAEAHDKKIDEATKQVAAKKEALKKAGEAEKVAADTKAADTKADDAKAKAAAKLVADLQAEVTSLEAKLAELKKNRPARPQYAMTARDRDKPADIHVAIRGNLGDKGELAPRGFLSAVSMPDSPVIQAGHSGRLELAQWISSPDNPLTARVMVNRIWHHLFGSGLVPSVDNFGLIGKQPVHPELLDTLALQFIETDWSVKQMIRKIMLSRVYQLSSTRDAENMKLDPLNRLYWRSQPRRLEAEAIRDAILCVSGQLDLNRPEGSTVTALGDTLARGVATEKLQPPSNHRSVYLPIVRDYIPELFDLFDFPSPSLVSGSRSVTNVPAQSLYLRNSTFVAEQAKHASQRLLASPEASNDEQRVELALRWALARPVTDAERSAALALVKQIQELESDPKVRDVNAWAAWFQTLFTTAEFRYLVDVP</sequence>
<dbReference type="Pfam" id="PF07587">
    <property type="entry name" value="PSD1"/>
    <property type="match status" value="1"/>
</dbReference>
<reference evidence="6 7" key="1">
    <citation type="submission" date="2019-02" db="EMBL/GenBank/DDBJ databases">
        <title>Deep-cultivation of Planctomycetes and their phenomic and genomic characterization uncovers novel biology.</title>
        <authorList>
            <person name="Wiegand S."/>
            <person name="Jogler M."/>
            <person name="Boedeker C."/>
            <person name="Pinto D."/>
            <person name="Vollmers J."/>
            <person name="Rivas-Marin E."/>
            <person name="Kohn T."/>
            <person name="Peeters S.H."/>
            <person name="Heuer A."/>
            <person name="Rast P."/>
            <person name="Oberbeckmann S."/>
            <person name="Bunk B."/>
            <person name="Jeske O."/>
            <person name="Meyerdierks A."/>
            <person name="Storesund J.E."/>
            <person name="Kallscheuer N."/>
            <person name="Luecker S."/>
            <person name="Lage O.M."/>
            <person name="Pohl T."/>
            <person name="Merkel B.J."/>
            <person name="Hornburger P."/>
            <person name="Mueller R.-W."/>
            <person name="Bruemmer F."/>
            <person name="Labrenz M."/>
            <person name="Spormann A.M."/>
            <person name="Op Den Camp H."/>
            <person name="Overmann J."/>
            <person name="Amann R."/>
            <person name="Jetten M.S.M."/>
            <person name="Mascher T."/>
            <person name="Medema M.H."/>
            <person name="Devos D.P."/>
            <person name="Kaster A.-K."/>
            <person name="Ovreas L."/>
            <person name="Rohde M."/>
            <person name="Galperin M.Y."/>
            <person name="Jogler C."/>
        </authorList>
    </citation>
    <scope>NUCLEOTIDE SEQUENCE [LARGE SCALE GENOMIC DNA]</scope>
    <source>
        <strain evidence="6 7">Pla52o</strain>
    </source>
</reference>
<dbReference type="AlphaFoldDB" id="A0A5C6BZE6"/>
<dbReference type="PANTHER" id="PTHR35889:SF3">
    <property type="entry name" value="F-BOX DOMAIN-CONTAINING PROTEIN"/>
    <property type="match status" value="1"/>
</dbReference>
<evidence type="ECO:0000313" key="7">
    <source>
        <dbReference type="Proteomes" id="UP000316304"/>
    </source>
</evidence>
<proteinExistence type="predicted"/>
<organism evidence="6 7">
    <name type="scientific">Novipirellula galeiformis</name>
    <dbReference type="NCBI Taxonomy" id="2528004"/>
    <lineage>
        <taxon>Bacteria</taxon>
        <taxon>Pseudomonadati</taxon>
        <taxon>Planctomycetota</taxon>
        <taxon>Planctomycetia</taxon>
        <taxon>Pirellulales</taxon>
        <taxon>Pirellulaceae</taxon>
        <taxon>Novipirellula</taxon>
    </lineage>
</organism>
<evidence type="ECO:0000256" key="1">
    <source>
        <dbReference type="ARBA" id="ARBA00022723"/>
    </source>
</evidence>
<keyword evidence="4" id="KW-0175">Coiled coil</keyword>
<dbReference type="OrthoDB" id="127107at2"/>
<evidence type="ECO:0000313" key="6">
    <source>
        <dbReference type="EMBL" id="TWU17232.1"/>
    </source>
</evidence>
<dbReference type="Pfam" id="PF07635">
    <property type="entry name" value="PSCyt1"/>
    <property type="match status" value="1"/>
</dbReference>
<dbReference type="Proteomes" id="UP000316304">
    <property type="component" value="Unassembled WGS sequence"/>
</dbReference>
<gene>
    <name evidence="6" type="ORF">Pla52o_54070</name>
</gene>
<accession>A0A5C6BZE6</accession>
<dbReference type="InterPro" id="IPR022655">
    <property type="entry name" value="DUF1553"/>
</dbReference>
<dbReference type="PROSITE" id="PS51007">
    <property type="entry name" value="CYTC"/>
    <property type="match status" value="1"/>
</dbReference>
<evidence type="ECO:0000256" key="4">
    <source>
        <dbReference type="SAM" id="Coils"/>
    </source>
</evidence>
<evidence type="ECO:0000259" key="5">
    <source>
        <dbReference type="PROSITE" id="PS51007"/>
    </source>
</evidence>
<evidence type="ECO:0000256" key="2">
    <source>
        <dbReference type="ARBA" id="ARBA00023004"/>
    </source>
</evidence>
<dbReference type="InterPro" id="IPR009056">
    <property type="entry name" value="Cyt_c-like_dom"/>
</dbReference>
<dbReference type="InterPro" id="IPR011444">
    <property type="entry name" value="DUF1549"/>
</dbReference>
<dbReference type="GO" id="GO:0020037">
    <property type="term" value="F:heme binding"/>
    <property type="evidence" value="ECO:0007669"/>
    <property type="project" value="InterPro"/>
</dbReference>
<feature type="coiled-coil region" evidence="4">
    <location>
        <begin position="417"/>
        <end position="490"/>
    </location>
</feature>
<protein>
    <submittedName>
        <fullName evidence="6">Planctomycete cytochrome C</fullName>
    </submittedName>
</protein>
<dbReference type="InterPro" id="IPR011429">
    <property type="entry name" value="Cyt_c_Planctomycete-type"/>
</dbReference>
<dbReference type="RefSeq" id="WP_146597309.1">
    <property type="nucleotide sequence ID" value="NZ_SJPT01000014.1"/>
</dbReference>
<keyword evidence="7" id="KW-1185">Reference proteome</keyword>
<keyword evidence="3" id="KW-0349">Heme</keyword>
<dbReference type="Pfam" id="PF07583">
    <property type="entry name" value="PSCyt2"/>
    <property type="match status" value="1"/>
</dbReference>
<dbReference type="PANTHER" id="PTHR35889">
    <property type="entry name" value="CYCLOINULO-OLIGOSACCHARIDE FRUCTANOTRANSFERASE-RELATED"/>
    <property type="match status" value="1"/>
</dbReference>
<name>A0A5C6BZE6_9BACT</name>
<keyword evidence="2 3" id="KW-0408">Iron</keyword>